<dbReference type="InterPro" id="IPR050300">
    <property type="entry name" value="GDXG_lipolytic_enzyme"/>
</dbReference>
<dbReference type="PANTHER" id="PTHR48081">
    <property type="entry name" value="AB HYDROLASE SUPERFAMILY PROTEIN C4A8.06C"/>
    <property type="match status" value="1"/>
</dbReference>
<gene>
    <name evidence="4" type="ORF">EKO04_001491</name>
</gene>
<dbReference type="SUPFAM" id="SSF53474">
    <property type="entry name" value="alpha/beta-Hydrolases"/>
    <property type="match status" value="1"/>
</dbReference>
<dbReference type="GO" id="GO:0016787">
    <property type="term" value="F:hydrolase activity"/>
    <property type="evidence" value="ECO:0007669"/>
    <property type="project" value="UniProtKB-KW"/>
</dbReference>
<sequence length="334" mass="36393">MAEQTRRPPFDPGYKNANGDPNPKRTIDIPALRKGVSMSGMDKHSITQQHPQYQHSDITIPGVPSLDATPTTLALYQVRPTEAGLQQWPSGRPLIYHIHGGGQIAGDRFFGLTIPMSHFPPTANLVFASPEYRLAPEQRAPAGAIDVYAGLVYLVSHAAELHIDPARIVLYGISGGAAVAASAALLSRRERGPRVCALVLDIPMLDDRRDGVVSQEQFREGTLWPGWMDEQAWDAVLGDGDREDVDGVRVAGRAENLGGLPLTFIDVGECESMRDRAVEFASKIWRDGGSAELHVWPGVYHGGAMFEPGVPVGEEMVRVQKSFLERVLGFNADN</sequence>
<proteinExistence type="predicted"/>
<reference evidence="4" key="1">
    <citation type="submission" date="2018-12" db="EMBL/GenBank/DDBJ databases">
        <authorList>
            <person name="Syme R.A."/>
            <person name="Farfan-Caceres L."/>
            <person name="Lichtenzveig J."/>
        </authorList>
    </citation>
    <scope>NUCLEOTIDE SEQUENCE</scope>
    <source>
        <strain evidence="4">Al4</strain>
    </source>
</reference>
<evidence type="ECO:0000256" key="1">
    <source>
        <dbReference type="ARBA" id="ARBA00022801"/>
    </source>
</evidence>
<dbReference type="Proteomes" id="UP000651452">
    <property type="component" value="Unassembled WGS sequence"/>
</dbReference>
<dbReference type="InterPro" id="IPR013094">
    <property type="entry name" value="AB_hydrolase_3"/>
</dbReference>
<comment type="caution">
    <text evidence="4">The sequence shown here is derived from an EMBL/GenBank/DDBJ whole genome shotgun (WGS) entry which is preliminary data.</text>
</comment>
<reference evidence="4" key="2">
    <citation type="submission" date="2020-09" db="EMBL/GenBank/DDBJ databases">
        <title>Reference genome assembly for Australian Ascochyta lentis isolate Al4.</title>
        <authorList>
            <person name="Lee R.C."/>
            <person name="Farfan-Caceres L.M."/>
            <person name="Debler J.W."/>
            <person name="Williams A.H."/>
            <person name="Henares B.M."/>
        </authorList>
    </citation>
    <scope>NUCLEOTIDE SEQUENCE</scope>
    <source>
        <strain evidence="4">Al4</strain>
    </source>
</reference>
<dbReference type="InterPro" id="IPR029058">
    <property type="entry name" value="AB_hydrolase_fold"/>
</dbReference>
<evidence type="ECO:0000259" key="3">
    <source>
        <dbReference type="Pfam" id="PF07859"/>
    </source>
</evidence>
<organism evidence="4 5">
    <name type="scientific">Ascochyta lentis</name>
    <dbReference type="NCBI Taxonomy" id="205686"/>
    <lineage>
        <taxon>Eukaryota</taxon>
        <taxon>Fungi</taxon>
        <taxon>Dikarya</taxon>
        <taxon>Ascomycota</taxon>
        <taxon>Pezizomycotina</taxon>
        <taxon>Dothideomycetes</taxon>
        <taxon>Pleosporomycetidae</taxon>
        <taxon>Pleosporales</taxon>
        <taxon>Pleosporineae</taxon>
        <taxon>Didymellaceae</taxon>
        <taxon>Ascochyta</taxon>
    </lineage>
</organism>
<keyword evidence="1" id="KW-0378">Hydrolase</keyword>
<evidence type="ECO:0000313" key="4">
    <source>
        <dbReference type="EMBL" id="KAF9700711.1"/>
    </source>
</evidence>
<keyword evidence="5" id="KW-1185">Reference proteome</keyword>
<dbReference type="PANTHER" id="PTHR48081:SF8">
    <property type="entry name" value="ALPHA_BETA HYDROLASE FOLD-3 DOMAIN-CONTAINING PROTEIN-RELATED"/>
    <property type="match status" value="1"/>
</dbReference>
<feature type="domain" description="Alpha/beta hydrolase fold-3" evidence="3">
    <location>
        <begin position="96"/>
        <end position="302"/>
    </location>
</feature>
<evidence type="ECO:0000313" key="5">
    <source>
        <dbReference type="Proteomes" id="UP000651452"/>
    </source>
</evidence>
<feature type="region of interest" description="Disordered" evidence="2">
    <location>
        <begin position="1"/>
        <end position="26"/>
    </location>
</feature>
<dbReference type="EMBL" id="RZGK01000003">
    <property type="protein sequence ID" value="KAF9700711.1"/>
    <property type="molecule type" value="Genomic_DNA"/>
</dbReference>
<dbReference type="AlphaFoldDB" id="A0A8H7JBU7"/>
<dbReference type="Pfam" id="PF07859">
    <property type="entry name" value="Abhydrolase_3"/>
    <property type="match status" value="1"/>
</dbReference>
<accession>A0A8H7JBU7</accession>
<evidence type="ECO:0000256" key="2">
    <source>
        <dbReference type="SAM" id="MobiDB-lite"/>
    </source>
</evidence>
<name>A0A8H7JBU7_9PLEO</name>
<dbReference type="OrthoDB" id="433474at2759"/>
<dbReference type="Gene3D" id="3.40.50.1820">
    <property type="entry name" value="alpha/beta hydrolase"/>
    <property type="match status" value="1"/>
</dbReference>
<protein>
    <recommendedName>
        <fullName evidence="3">Alpha/beta hydrolase fold-3 domain-containing protein</fullName>
    </recommendedName>
</protein>